<sequence>MMRLFKTRMRQWAKDERGATAIEYGLIAGLMVLAIIGSLYSFAGANDDVYQIIEENLVGV</sequence>
<dbReference type="EMBL" id="ARYM01000004">
    <property type="protein sequence ID" value="KCZ99726.1"/>
    <property type="molecule type" value="Genomic_DNA"/>
</dbReference>
<dbReference type="Pfam" id="PF04964">
    <property type="entry name" value="Flp_Fap"/>
    <property type="match status" value="1"/>
</dbReference>
<dbReference type="PATRIC" id="fig|1280954.3.peg.1033"/>
<keyword evidence="1" id="KW-1133">Transmembrane helix</keyword>
<comment type="caution">
    <text evidence="2">The sequence shown here is derived from an EMBL/GenBank/DDBJ whole genome shotgun (WGS) entry which is preliminary data.</text>
</comment>
<feature type="transmembrane region" description="Helical" evidence="1">
    <location>
        <begin position="21"/>
        <end position="43"/>
    </location>
</feature>
<dbReference type="AlphaFoldDB" id="A0A062VNB7"/>
<name>A0A062VNB7_9PROT</name>
<dbReference type="eggNOG" id="COG3847">
    <property type="taxonomic scope" value="Bacteria"/>
</dbReference>
<gene>
    <name evidence="2" type="ORF">HPO_05045</name>
</gene>
<keyword evidence="1" id="KW-0472">Membrane</keyword>
<keyword evidence="1" id="KW-0812">Transmembrane</keyword>
<evidence type="ECO:0000256" key="1">
    <source>
        <dbReference type="SAM" id="Phobius"/>
    </source>
</evidence>
<dbReference type="STRING" id="1280954.HPO_05045"/>
<proteinExistence type="predicted"/>
<dbReference type="InterPro" id="IPR007047">
    <property type="entry name" value="Flp_Fap"/>
</dbReference>
<evidence type="ECO:0000313" key="3">
    <source>
        <dbReference type="Proteomes" id="UP000027100"/>
    </source>
</evidence>
<reference evidence="2 3" key="1">
    <citation type="journal article" date="2014" name="Antonie Van Leeuwenhoek">
        <title>Hyphomonas beringensis sp. nov. and Hyphomonas chukchiensis sp. nov., isolated from surface seawater of the Bering Sea and Chukchi Sea.</title>
        <authorList>
            <person name="Li C."/>
            <person name="Lai Q."/>
            <person name="Li G."/>
            <person name="Dong C."/>
            <person name="Wang J."/>
            <person name="Liao Y."/>
            <person name="Shao Z."/>
        </authorList>
    </citation>
    <scope>NUCLEOTIDE SEQUENCE [LARGE SCALE GENOMIC DNA]</scope>
    <source>
        <strain evidence="2 3">PS728</strain>
    </source>
</reference>
<dbReference type="Proteomes" id="UP000027100">
    <property type="component" value="Unassembled WGS sequence"/>
</dbReference>
<accession>A0A062VNB7</accession>
<keyword evidence="3" id="KW-1185">Reference proteome</keyword>
<evidence type="ECO:0000313" key="2">
    <source>
        <dbReference type="EMBL" id="KCZ99726.1"/>
    </source>
</evidence>
<organism evidence="2 3">
    <name type="scientific">Hyphomonas polymorpha PS728</name>
    <dbReference type="NCBI Taxonomy" id="1280954"/>
    <lineage>
        <taxon>Bacteria</taxon>
        <taxon>Pseudomonadati</taxon>
        <taxon>Pseudomonadota</taxon>
        <taxon>Alphaproteobacteria</taxon>
        <taxon>Hyphomonadales</taxon>
        <taxon>Hyphomonadaceae</taxon>
        <taxon>Hyphomonas</taxon>
    </lineage>
</organism>
<protein>
    <submittedName>
        <fullName evidence="2">Flp/Fap pilus protein</fullName>
    </submittedName>
</protein>